<accession>A0ACC7NZU9</accession>
<name>A0ACC7NZU9_9BACL</name>
<sequence length="365" mass="41398">MEKSKITQYQLMFVSGFYIFGTMFITLPRSLTALTEHTGWLCIFLATALSAGYAWLLTRLLKRIGDQGFITYVISMMGRWLGLPFTLLFLLVPTLFYSSYVMRLVGELFETLVIPETPLGIMLAMFLTLRYWNVRGGLRSIGTFAEVLFPIIMLILLIMLLLSAGHVETSRILPLYDTDLAGLYKGTMSVLAIFMEIGILLYASRGIEQPEKTTGSLVKVNVVVGILFLLTYWLCLGTFGTAYVKRLAFPTVEMVRNISFVHFFEHVEIIFLTMWVMMNMVKGALTFYACAAGFQGWFGLSSYRRLLFPLAVIIYYLASIPQNLVQAVFHIDQIKGHLYPYAGLLFLLLMELLAWRKAKKGGTDQ</sequence>
<dbReference type="Proteomes" id="UP001631969">
    <property type="component" value="Unassembled WGS sequence"/>
</dbReference>
<reference evidence="1" key="1">
    <citation type="submission" date="2024-12" db="EMBL/GenBank/DDBJ databases">
        <authorList>
            <person name="Wu N."/>
        </authorList>
    </citation>
    <scope>NUCLEOTIDE SEQUENCE</scope>
    <source>
        <strain evidence="1">P15</strain>
    </source>
</reference>
<comment type="caution">
    <text evidence="1">The sequence shown here is derived from an EMBL/GenBank/DDBJ whole genome shotgun (WGS) entry which is preliminary data.</text>
</comment>
<evidence type="ECO:0000313" key="2">
    <source>
        <dbReference type="Proteomes" id="UP001631969"/>
    </source>
</evidence>
<organism evidence="1 2">
    <name type="scientific">Paenibacillus mesotrionivorans</name>
    <dbReference type="NCBI Taxonomy" id="3160968"/>
    <lineage>
        <taxon>Bacteria</taxon>
        <taxon>Bacillati</taxon>
        <taxon>Bacillota</taxon>
        <taxon>Bacilli</taxon>
        <taxon>Bacillales</taxon>
        <taxon>Paenibacillaceae</taxon>
        <taxon>Paenibacillus</taxon>
    </lineage>
</organism>
<dbReference type="EMBL" id="JBJURJ010000012">
    <property type="protein sequence ID" value="MFM9330273.1"/>
    <property type="molecule type" value="Genomic_DNA"/>
</dbReference>
<gene>
    <name evidence="1" type="ORF">ACI1P1_18400</name>
</gene>
<proteinExistence type="predicted"/>
<evidence type="ECO:0000313" key="1">
    <source>
        <dbReference type="EMBL" id="MFM9330273.1"/>
    </source>
</evidence>
<keyword evidence="2" id="KW-1185">Reference proteome</keyword>
<protein>
    <submittedName>
        <fullName evidence="1">GerAB/ArcD/ProY family transporter</fullName>
    </submittedName>
</protein>